<dbReference type="PANTHER" id="PTHR23513">
    <property type="entry name" value="INTEGRAL MEMBRANE EFFLUX PROTEIN-RELATED"/>
    <property type="match status" value="1"/>
</dbReference>
<keyword evidence="2" id="KW-0813">Transport</keyword>
<feature type="transmembrane region" description="Helical" evidence="7">
    <location>
        <begin position="53"/>
        <end position="75"/>
    </location>
</feature>
<gene>
    <name evidence="8" type="ORF">JO391_05170</name>
</gene>
<feature type="transmembrane region" description="Helical" evidence="7">
    <location>
        <begin position="178"/>
        <end position="198"/>
    </location>
</feature>
<dbReference type="AlphaFoldDB" id="A0A8G0ZT23"/>
<dbReference type="SUPFAM" id="SSF103473">
    <property type="entry name" value="MFS general substrate transporter"/>
    <property type="match status" value="1"/>
</dbReference>
<dbReference type="Gene3D" id="1.20.1250.20">
    <property type="entry name" value="MFS general substrate transporter like domains"/>
    <property type="match status" value="1"/>
</dbReference>
<dbReference type="PANTHER" id="PTHR23513:SF9">
    <property type="entry name" value="ENTEROBACTIN EXPORTER ENTS"/>
    <property type="match status" value="1"/>
</dbReference>
<feature type="transmembrane region" description="Helical" evidence="7">
    <location>
        <begin position="294"/>
        <end position="327"/>
    </location>
</feature>
<proteinExistence type="predicted"/>
<dbReference type="CDD" id="cd06173">
    <property type="entry name" value="MFS_MefA_like"/>
    <property type="match status" value="1"/>
</dbReference>
<dbReference type="InterPro" id="IPR036259">
    <property type="entry name" value="MFS_trans_sf"/>
</dbReference>
<feature type="transmembrane region" description="Helical" evidence="7">
    <location>
        <begin position="17"/>
        <end position="41"/>
    </location>
</feature>
<accession>A0A8G0ZT23</accession>
<keyword evidence="4 7" id="KW-0812">Transmembrane</keyword>
<organism evidence="8 9">
    <name type="scientific">Neotabrizicola shimadae</name>
    <dbReference type="NCBI Taxonomy" id="2807096"/>
    <lineage>
        <taxon>Bacteria</taxon>
        <taxon>Pseudomonadati</taxon>
        <taxon>Pseudomonadota</taxon>
        <taxon>Alphaproteobacteria</taxon>
        <taxon>Rhodobacterales</taxon>
        <taxon>Paracoccaceae</taxon>
        <taxon>Neotabrizicola</taxon>
    </lineage>
</organism>
<evidence type="ECO:0000256" key="6">
    <source>
        <dbReference type="ARBA" id="ARBA00023136"/>
    </source>
</evidence>
<evidence type="ECO:0000256" key="2">
    <source>
        <dbReference type="ARBA" id="ARBA00022448"/>
    </source>
</evidence>
<feature type="transmembrane region" description="Helical" evidence="7">
    <location>
        <begin position="264"/>
        <end position="282"/>
    </location>
</feature>
<dbReference type="Proteomes" id="UP000826300">
    <property type="component" value="Chromosome"/>
</dbReference>
<sequence>MEPHAPNFLFRHRDFGLFWLGMLFVNVAVQIEAVTIGWQVYAVGRETRSIEESAFLVGMVGLAQFVPLFLLTLWAGSMADRHSRRAIVLWSLAVEVLCVLGLVAVALEPAPQPAHIFLIAAVFGAARAFLSPAASALTPMLVPKADMPQAISLKSLSWQGAVIVGPWIGGLLCAISTAVSYGMVAVLYLAGVGIILAMRANTTPERQPGSQIAQIREGLAYVWGNKVILGAISLDLFAVLLGGATALLPAFASDILKVGPEGFGILRSGPAIGAVLMAAALARWPLKRRAGARMFWAVAAFGLATIVFGLSQSMWLSVAALAVLGAADMISVYVRQTLVQIVTPDHMRGRVSSVSGLFISGSNELGEFESGVVSRFIGPVGAAVFGGIGTLGVTGLWAWMFPALRKADRLDAGPEVGEAHGPHLASSPASPT</sequence>
<feature type="transmembrane region" description="Helical" evidence="7">
    <location>
        <begin position="87"/>
        <end position="107"/>
    </location>
</feature>
<feature type="transmembrane region" description="Helical" evidence="7">
    <location>
        <begin position="227"/>
        <end position="252"/>
    </location>
</feature>
<dbReference type="EMBL" id="CP069370">
    <property type="protein sequence ID" value="QYZ70906.1"/>
    <property type="molecule type" value="Genomic_DNA"/>
</dbReference>
<keyword evidence="3" id="KW-1003">Cell membrane</keyword>
<dbReference type="RefSeq" id="WP_220663123.1">
    <property type="nucleotide sequence ID" value="NZ_CP069370.1"/>
</dbReference>
<keyword evidence="6 7" id="KW-0472">Membrane</keyword>
<feature type="transmembrane region" description="Helical" evidence="7">
    <location>
        <begin position="376"/>
        <end position="399"/>
    </location>
</feature>
<comment type="subcellular location">
    <subcellularLocation>
        <location evidence="1">Cell membrane</location>
        <topology evidence="1">Multi-pass membrane protein</topology>
    </subcellularLocation>
</comment>
<evidence type="ECO:0000256" key="1">
    <source>
        <dbReference type="ARBA" id="ARBA00004651"/>
    </source>
</evidence>
<evidence type="ECO:0000256" key="4">
    <source>
        <dbReference type="ARBA" id="ARBA00022692"/>
    </source>
</evidence>
<protein>
    <submittedName>
        <fullName evidence="8">MFS transporter</fullName>
    </submittedName>
</protein>
<reference evidence="8" key="1">
    <citation type="submission" date="2021-02" db="EMBL/GenBank/DDBJ databases">
        <title>Rhodobacter shimadae sp. nov., an aerobic anoxygenic phototrophic bacterium isolated from a hot spring.</title>
        <authorList>
            <person name="Muramatsu S."/>
            <person name="Haruta S."/>
            <person name="Hirose S."/>
            <person name="Hanada S."/>
        </authorList>
    </citation>
    <scope>NUCLEOTIDE SEQUENCE</scope>
    <source>
        <strain evidence="8">N10</strain>
    </source>
</reference>
<name>A0A8G0ZT23_9RHOB</name>
<dbReference type="InterPro" id="IPR010290">
    <property type="entry name" value="TM_effector"/>
</dbReference>
<keyword evidence="5 7" id="KW-1133">Transmembrane helix</keyword>
<dbReference type="Pfam" id="PF05977">
    <property type="entry name" value="MFS_3"/>
    <property type="match status" value="1"/>
</dbReference>
<dbReference type="GO" id="GO:0005886">
    <property type="term" value="C:plasma membrane"/>
    <property type="evidence" value="ECO:0007669"/>
    <property type="project" value="UniProtKB-SubCell"/>
</dbReference>
<evidence type="ECO:0000256" key="5">
    <source>
        <dbReference type="ARBA" id="ARBA00022989"/>
    </source>
</evidence>
<feature type="transmembrane region" description="Helical" evidence="7">
    <location>
        <begin position="113"/>
        <end position="130"/>
    </location>
</feature>
<dbReference type="KEGG" id="nsm:JO391_05170"/>
<evidence type="ECO:0000313" key="8">
    <source>
        <dbReference type="EMBL" id="QYZ70906.1"/>
    </source>
</evidence>
<evidence type="ECO:0000256" key="7">
    <source>
        <dbReference type="SAM" id="Phobius"/>
    </source>
</evidence>
<evidence type="ECO:0000256" key="3">
    <source>
        <dbReference type="ARBA" id="ARBA00022475"/>
    </source>
</evidence>
<evidence type="ECO:0000313" key="9">
    <source>
        <dbReference type="Proteomes" id="UP000826300"/>
    </source>
</evidence>
<keyword evidence="9" id="KW-1185">Reference proteome</keyword>